<evidence type="ECO:0000313" key="3">
    <source>
        <dbReference type="Proteomes" id="UP000198211"/>
    </source>
</evidence>
<feature type="compositionally biased region" description="Low complexity" evidence="1">
    <location>
        <begin position="315"/>
        <end position="334"/>
    </location>
</feature>
<feature type="compositionally biased region" description="Polar residues" evidence="1">
    <location>
        <begin position="428"/>
        <end position="439"/>
    </location>
</feature>
<feature type="compositionally biased region" description="Low complexity" evidence="1">
    <location>
        <begin position="236"/>
        <end position="245"/>
    </location>
</feature>
<comment type="caution">
    <text evidence="2">The sequence shown here is derived from an EMBL/GenBank/DDBJ whole genome shotgun (WGS) entry which is preliminary data.</text>
</comment>
<feature type="compositionally biased region" description="Low complexity" evidence="1">
    <location>
        <begin position="408"/>
        <end position="417"/>
    </location>
</feature>
<organism evidence="2 3">
    <name type="scientific">Phytophthora megakarya</name>
    <dbReference type="NCBI Taxonomy" id="4795"/>
    <lineage>
        <taxon>Eukaryota</taxon>
        <taxon>Sar</taxon>
        <taxon>Stramenopiles</taxon>
        <taxon>Oomycota</taxon>
        <taxon>Peronosporomycetes</taxon>
        <taxon>Peronosporales</taxon>
        <taxon>Peronosporaceae</taxon>
        <taxon>Phytophthora</taxon>
    </lineage>
</organism>
<feature type="compositionally biased region" description="Low complexity" evidence="1">
    <location>
        <begin position="190"/>
        <end position="207"/>
    </location>
</feature>
<gene>
    <name evidence="2" type="ORF">PHMEG_00026294</name>
</gene>
<feature type="compositionally biased region" description="Basic and acidic residues" evidence="1">
    <location>
        <begin position="213"/>
        <end position="222"/>
    </location>
</feature>
<dbReference type="OrthoDB" id="125411at2759"/>
<dbReference type="EMBL" id="NBNE01006334">
    <property type="protein sequence ID" value="OWZ02187.1"/>
    <property type="molecule type" value="Genomic_DNA"/>
</dbReference>
<dbReference type="AlphaFoldDB" id="A0A225VBN1"/>
<protein>
    <submittedName>
        <fullName evidence="2">Uncharacterized protein</fullName>
    </submittedName>
</protein>
<feature type="compositionally biased region" description="Polar residues" evidence="1">
    <location>
        <begin position="380"/>
        <end position="397"/>
    </location>
</feature>
<feature type="region of interest" description="Disordered" evidence="1">
    <location>
        <begin position="380"/>
        <end position="447"/>
    </location>
</feature>
<sequence>MHDANQDLRTENEKLVARIRELDITIAEQAHGVQRRKDRCRSPDADCAAAIRYVAQERGAGLAGYNAELTKLRPYLEKHDRGKVFSASPRMKALLAENSSLCRANSVLRQNSAEHGLNTDALILSTAGLSASGLDWGLLGLSPIIPAVCDFCHRVRNLKTRSDSAPPVIEVSPGSGSLDEESAEHSFIRPSSDSSVEPSTEVSVSGSDSGGLFDEKPDEDPPRKRKRLRQNAVRKAASAAIPSAIHSGPKKTRPSTPVSTGGPSLGNNSHSPPHPILEEGEIADDAGFDSGSEVPIGDASARPSPLSDVHVAVTSGQSQSSASKSAKDSSLFSSPVVSYFRRQDGRPRRSTSVISELKMRESFERELADDDFMLSLTSEGSAAATSVPSRDSAQDTATPADAAEFTTKKSVVTESSTADPSMEAQVPPETSSAVDSSVKAQFFRGDS</sequence>
<name>A0A225VBN1_9STRA</name>
<reference evidence="3" key="1">
    <citation type="submission" date="2017-03" db="EMBL/GenBank/DDBJ databases">
        <title>Phytopthora megakarya and P. palmivora, two closely related causual agents of cacao black pod achieved similar genome size and gene model numbers by different mechanisms.</title>
        <authorList>
            <person name="Ali S."/>
            <person name="Shao J."/>
            <person name="Larry D.J."/>
            <person name="Kronmiller B."/>
            <person name="Shen D."/>
            <person name="Strem M.D."/>
            <person name="Melnick R.L."/>
            <person name="Guiltinan M.J."/>
            <person name="Tyler B.M."/>
            <person name="Meinhardt L.W."/>
            <person name="Bailey B.A."/>
        </authorList>
    </citation>
    <scope>NUCLEOTIDE SEQUENCE [LARGE SCALE GENOMIC DNA]</scope>
    <source>
        <strain evidence="3">zdho120</strain>
    </source>
</reference>
<dbReference type="Proteomes" id="UP000198211">
    <property type="component" value="Unassembled WGS sequence"/>
</dbReference>
<feature type="compositionally biased region" description="Polar residues" evidence="1">
    <location>
        <begin position="254"/>
        <end position="271"/>
    </location>
</feature>
<evidence type="ECO:0000256" key="1">
    <source>
        <dbReference type="SAM" id="MobiDB-lite"/>
    </source>
</evidence>
<keyword evidence="3" id="KW-1185">Reference proteome</keyword>
<evidence type="ECO:0000313" key="2">
    <source>
        <dbReference type="EMBL" id="OWZ02187.1"/>
    </source>
</evidence>
<feature type="region of interest" description="Disordered" evidence="1">
    <location>
        <begin position="164"/>
        <end position="353"/>
    </location>
</feature>
<accession>A0A225VBN1</accession>
<proteinExistence type="predicted"/>
<feature type="compositionally biased region" description="Acidic residues" evidence="1">
    <location>
        <begin position="278"/>
        <end position="287"/>
    </location>
</feature>